<feature type="domain" description="Heme haloperoxidase family profile" evidence="8">
    <location>
        <begin position="67"/>
        <end position="317"/>
    </location>
</feature>
<sequence length="432" mass="46130">MRASLICSATLYSLTCFSFSTNHGDTSENTLADYVALAAKIARESEVKRDSSIRAFDADAQRISTTGKHAYIAPGADDIRGPCPGLNTLANHGYISRSGVDSVLAITTASNEVFGMGLDLAAFLSVYSGVMAGNITSVSIGGKPKSGGLLGGLASSLDLLGEAQGLSASHNRFECDASPTRADLYTTGDAVSLNLTQFERLIAMPKGPNGYDLTVMNQFRGIRFNDSISTNGHFFTGPFTHLAVNAAAHAFTYRLFGNWSDEHPGEGYLDLETLKSFEGVTGEPGEFQWERGRERIPENQWHRRPIGDDYTLVSLNFDALDAITTVPYIIAIGGNTGKPNTFVGVDIANLTGGVFNAQTLLEGNNLACFAFQAISVASPDIIRGSILGDLAQTAVQKLTDALNPVLTTFNCPQLIKYDKSLFEAFPGGEMGF</sequence>
<keyword evidence="5" id="KW-0560">Oxidoreductase</keyword>
<dbReference type="InterPro" id="IPR036851">
    <property type="entry name" value="Chloroperoxidase-like_sf"/>
</dbReference>
<comment type="caution">
    <text evidence="9">The sequence shown here is derived from an EMBL/GenBank/DDBJ whole genome shotgun (WGS) entry which is preliminary data.</text>
</comment>
<proteinExistence type="inferred from homology"/>
<reference evidence="9 10" key="1">
    <citation type="submission" date="2021-02" db="EMBL/GenBank/DDBJ databases">
        <title>Genome assembly of Pseudopithomyces chartarum.</title>
        <authorList>
            <person name="Jauregui R."/>
            <person name="Singh J."/>
            <person name="Voisey C."/>
        </authorList>
    </citation>
    <scope>NUCLEOTIDE SEQUENCE [LARGE SCALE GENOMIC DNA]</scope>
    <source>
        <strain evidence="9 10">AGR01</strain>
    </source>
</reference>
<evidence type="ECO:0000256" key="1">
    <source>
        <dbReference type="ARBA" id="ARBA00001970"/>
    </source>
</evidence>
<keyword evidence="4" id="KW-0479">Metal-binding</keyword>
<keyword evidence="6" id="KW-0408">Iron</keyword>
<dbReference type="Proteomes" id="UP001280581">
    <property type="component" value="Unassembled WGS sequence"/>
</dbReference>
<gene>
    <name evidence="9" type="ORF">GRF29_19g482598</name>
</gene>
<evidence type="ECO:0000256" key="7">
    <source>
        <dbReference type="ARBA" id="ARBA00025795"/>
    </source>
</evidence>
<name>A0AAN6RLC5_9PLEO</name>
<dbReference type="AlphaFoldDB" id="A0AAN6RLC5"/>
<keyword evidence="10" id="KW-1185">Reference proteome</keyword>
<dbReference type="EMBL" id="WVTA01000003">
    <property type="protein sequence ID" value="KAK3214524.1"/>
    <property type="molecule type" value="Genomic_DNA"/>
</dbReference>
<evidence type="ECO:0000256" key="6">
    <source>
        <dbReference type="ARBA" id="ARBA00023004"/>
    </source>
</evidence>
<evidence type="ECO:0000256" key="3">
    <source>
        <dbReference type="ARBA" id="ARBA00022617"/>
    </source>
</evidence>
<dbReference type="PROSITE" id="PS51405">
    <property type="entry name" value="HEME_HALOPEROXIDASE"/>
    <property type="match status" value="1"/>
</dbReference>
<keyword evidence="3" id="KW-0349">Heme</keyword>
<dbReference type="GO" id="GO:0046872">
    <property type="term" value="F:metal ion binding"/>
    <property type="evidence" value="ECO:0007669"/>
    <property type="project" value="UniProtKB-KW"/>
</dbReference>
<dbReference type="Pfam" id="PF01328">
    <property type="entry name" value="Peroxidase_2"/>
    <property type="match status" value="1"/>
</dbReference>
<keyword evidence="2" id="KW-0575">Peroxidase</keyword>
<protein>
    <recommendedName>
        <fullName evidence="8">Heme haloperoxidase family profile domain-containing protein</fullName>
    </recommendedName>
</protein>
<evidence type="ECO:0000259" key="8">
    <source>
        <dbReference type="PROSITE" id="PS51405"/>
    </source>
</evidence>
<dbReference type="PANTHER" id="PTHR33577:SF1">
    <property type="entry name" value="HEME HALOPEROXIDASE FAMILY PROFILE DOMAIN-CONTAINING PROTEIN"/>
    <property type="match status" value="1"/>
</dbReference>
<evidence type="ECO:0000313" key="9">
    <source>
        <dbReference type="EMBL" id="KAK3214524.1"/>
    </source>
</evidence>
<dbReference type="PANTHER" id="PTHR33577">
    <property type="entry name" value="STERIGMATOCYSTIN BIOSYNTHESIS PEROXIDASE STCC-RELATED"/>
    <property type="match status" value="1"/>
</dbReference>
<evidence type="ECO:0000313" key="10">
    <source>
        <dbReference type="Proteomes" id="UP001280581"/>
    </source>
</evidence>
<dbReference type="InterPro" id="IPR000028">
    <property type="entry name" value="Chloroperoxidase"/>
</dbReference>
<accession>A0AAN6RLC5</accession>
<organism evidence="9 10">
    <name type="scientific">Pseudopithomyces chartarum</name>
    <dbReference type="NCBI Taxonomy" id="1892770"/>
    <lineage>
        <taxon>Eukaryota</taxon>
        <taxon>Fungi</taxon>
        <taxon>Dikarya</taxon>
        <taxon>Ascomycota</taxon>
        <taxon>Pezizomycotina</taxon>
        <taxon>Dothideomycetes</taxon>
        <taxon>Pleosporomycetidae</taxon>
        <taxon>Pleosporales</taxon>
        <taxon>Massarineae</taxon>
        <taxon>Didymosphaeriaceae</taxon>
        <taxon>Pseudopithomyces</taxon>
    </lineage>
</organism>
<evidence type="ECO:0000256" key="4">
    <source>
        <dbReference type="ARBA" id="ARBA00022723"/>
    </source>
</evidence>
<comment type="similarity">
    <text evidence="7">Belongs to the chloroperoxidase family.</text>
</comment>
<comment type="cofactor">
    <cofactor evidence="1">
        <name>heme b</name>
        <dbReference type="ChEBI" id="CHEBI:60344"/>
    </cofactor>
</comment>
<evidence type="ECO:0000256" key="5">
    <source>
        <dbReference type="ARBA" id="ARBA00023002"/>
    </source>
</evidence>
<dbReference type="SUPFAM" id="SSF47571">
    <property type="entry name" value="Cloroperoxidase"/>
    <property type="match status" value="1"/>
</dbReference>
<dbReference type="Gene3D" id="1.10.489.10">
    <property type="entry name" value="Chloroperoxidase-like"/>
    <property type="match status" value="1"/>
</dbReference>
<dbReference type="GO" id="GO:0004601">
    <property type="term" value="F:peroxidase activity"/>
    <property type="evidence" value="ECO:0007669"/>
    <property type="project" value="UniProtKB-KW"/>
</dbReference>
<evidence type="ECO:0000256" key="2">
    <source>
        <dbReference type="ARBA" id="ARBA00022559"/>
    </source>
</evidence>